<organism evidence="1 2">
    <name type="scientific">Galliscardovia ingluviei</name>
    <dbReference type="NCBI Taxonomy" id="1769422"/>
    <lineage>
        <taxon>Bacteria</taxon>
        <taxon>Bacillati</taxon>
        <taxon>Actinomycetota</taxon>
        <taxon>Actinomycetes</taxon>
        <taxon>Bifidobacteriales</taxon>
        <taxon>Bifidobacteriaceae</taxon>
        <taxon>Galliscardovia</taxon>
    </lineage>
</organism>
<dbReference type="RefSeq" id="WP_188355697.1">
    <property type="nucleotide sequence ID" value="NZ_BMDH01000006.1"/>
</dbReference>
<keyword evidence="2" id="KW-1185">Reference proteome</keyword>
<evidence type="ECO:0000313" key="1">
    <source>
        <dbReference type="EMBL" id="GGI15314.1"/>
    </source>
</evidence>
<dbReference type="EMBL" id="BMDH01000006">
    <property type="protein sequence ID" value="GGI15314.1"/>
    <property type="molecule type" value="Genomic_DNA"/>
</dbReference>
<accession>A0A8J3AKF5</accession>
<gene>
    <name evidence="1" type="ORF">GCM10007377_15280</name>
</gene>
<reference evidence="1" key="2">
    <citation type="submission" date="2020-09" db="EMBL/GenBank/DDBJ databases">
        <authorList>
            <person name="Sun Q."/>
            <person name="Sedlacek I."/>
        </authorList>
    </citation>
    <scope>NUCLEOTIDE SEQUENCE</scope>
    <source>
        <strain evidence="1">CCM 8606</strain>
    </source>
</reference>
<evidence type="ECO:0000313" key="2">
    <source>
        <dbReference type="Proteomes" id="UP000619536"/>
    </source>
</evidence>
<name>A0A8J3AKF5_9BIFI</name>
<reference evidence="1" key="1">
    <citation type="journal article" date="2014" name="Int. J. Syst. Evol. Microbiol.">
        <title>Complete genome sequence of Corynebacterium casei LMG S-19264T (=DSM 44701T), isolated from a smear-ripened cheese.</title>
        <authorList>
            <consortium name="US DOE Joint Genome Institute (JGI-PGF)"/>
            <person name="Walter F."/>
            <person name="Albersmeier A."/>
            <person name="Kalinowski J."/>
            <person name="Ruckert C."/>
        </authorList>
    </citation>
    <scope>NUCLEOTIDE SEQUENCE</scope>
    <source>
        <strain evidence="1">CCM 8606</strain>
    </source>
</reference>
<sequence length="137" mass="15646">MENLNIVRLNIDEDSWHELQHTMIASSEHTPMLMCTPFMADGETVTPDGMVLFDEQDNYLGAVLVAYDMKIPEGLSVRLVARLMNMSEEYLLERYDGMFDDRERTVTTVVVYVLMPVLAASEDDALRVLLRILDADE</sequence>
<protein>
    <submittedName>
        <fullName evidence="1">Uncharacterized protein</fullName>
    </submittedName>
</protein>
<proteinExistence type="predicted"/>
<dbReference type="AlphaFoldDB" id="A0A8J3AKF5"/>
<comment type="caution">
    <text evidence="1">The sequence shown here is derived from an EMBL/GenBank/DDBJ whole genome shotgun (WGS) entry which is preliminary data.</text>
</comment>
<dbReference type="Proteomes" id="UP000619536">
    <property type="component" value="Unassembled WGS sequence"/>
</dbReference>